<evidence type="ECO:0000256" key="1">
    <source>
        <dbReference type="ARBA" id="ARBA00022527"/>
    </source>
</evidence>
<dbReference type="InterPro" id="IPR036890">
    <property type="entry name" value="HATPase_C_sf"/>
</dbReference>
<dbReference type="InterPro" id="IPR003594">
    <property type="entry name" value="HATPase_dom"/>
</dbReference>
<protein>
    <submittedName>
        <fullName evidence="3">Anti-sigma regulatory factor (Ser/Thr protein kinase)</fullName>
    </submittedName>
</protein>
<evidence type="ECO:0000313" key="3">
    <source>
        <dbReference type="EMBL" id="MDQ0578048.1"/>
    </source>
</evidence>
<dbReference type="InterPro" id="IPR050267">
    <property type="entry name" value="Anti-sigma-factor_SerPK"/>
</dbReference>
<organism evidence="3 4">
    <name type="scientific">Streptomyces rishiriensis</name>
    <dbReference type="NCBI Taxonomy" id="68264"/>
    <lineage>
        <taxon>Bacteria</taxon>
        <taxon>Bacillati</taxon>
        <taxon>Actinomycetota</taxon>
        <taxon>Actinomycetes</taxon>
        <taxon>Kitasatosporales</taxon>
        <taxon>Streptomycetaceae</taxon>
        <taxon>Streptomyces</taxon>
    </lineage>
</organism>
<name>A0ABU0NH09_STRRH</name>
<evidence type="ECO:0000259" key="2">
    <source>
        <dbReference type="Pfam" id="PF13581"/>
    </source>
</evidence>
<gene>
    <name evidence="3" type="ORF">QF030_000226</name>
</gene>
<accession>A0ABU0NH09</accession>
<dbReference type="Pfam" id="PF13581">
    <property type="entry name" value="HATPase_c_2"/>
    <property type="match status" value="1"/>
</dbReference>
<dbReference type="EMBL" id="JAUSWV010000001">
    <property type="protein sequence ID" value="MDQ0578048.1"/>
    <property type="molecule type" value="Genomic_DNA"/>
</dbReference>
<keyword evidence="4" id="KW-1185">Reference proteome</keyword>
<keyword evidence="1" id="KW-0723">Serine/threonine-protein kinase</keyword>
<evidence type="ECO:0000313" key="4">
    <source>
        <dbReference type="Proteomes" id="UP001230654"/>
    </source>
</evidence>
<proteinExistence type="predicted"/>
<sequence>MPVCCPAAAQGQLVCGVRDTGRLADPLAGRRPPERGQLGGRGLMLAHYVADLVRVHTGDDGTTVRFYLSL</sequence>
<dbReference type="Gene3D" id="3.30.565.10">
    <property type="entry name" value="Histidine kinase-like ATPase, C-terminal domain"/>
    <property type="match status" value="1"/>
</dbReference>
<keyword evidence="1" id="KW-0418">Kinase</keyword>
<comment type="caution">
    <text evidence="3">The sequence shown here is derived from an EMBL/GenBank/DDBJ whole genome shotgun (WGS) entry which is preliminary data.</text>
</comment>
<reference evidence="3 4" key="1">
    <citation type="submission" date="2023-07" db="EMBL/GenBank/DDBJ databases">
        <title>Comparative genomics of wheat-associated soil bacteria to identify genetic determinants of phenazine resistance.</title>
        <authorList>
            <person name="Mouncey N."/>
        </authorList>
    </citation>
    <scope>NUCLEOTIDE SEQUENCE [LARGE SCALE GENOMIC DNA]</scope>
    <source>
        <strain evidence="3 4">B2I6</strain>
    </source>
</reference>
<keyword evidence="1" id="KW-0808">Transferase</keyword>
<dbReference type="PANTHER" id="PTHR35526:SF3">
    <property type="entry name" value="ANTI-SIGMA-F FACTOR RSBW"/>
    <property type="match status" value="1"/>
</dbReference>
<feature type="domain" description="Histidine kinase/HSP90-like ATPase" evidence="2">
    <location>
        <begin position="8"/>
        <end position="66"/>
    </location>
</feature>
<dbReference type="PANTHER" id="PTHR35526">
    <property type="entry name" value="ANTI-SIGMA-F FACTOR RSBW-RELATED"/>
    <property type="match status" value="1"/>
</dbReference>
<dbReference type="CDD" id="cd16936">
    <property type="entry name" value="HATPase_RsbW-like"/>
    <property type="match status" value="1"/>
</dbReference>
<dbReference type="Proteomes" id="UP001230654">
    <property type="component" value="Unassembled WGS sequence"/>
</dbReference>